<dbReference type="Pfam" id="PF04536">
    <property type="entry name" value="TPM_phosphatase"/>
    <property type="match status" value="1"/>
</dbReference>
<reference evidence="5" key="1">
    <citation type="submission" date="2016-01" db="EMBL/GenBank/DDBJ databases">
        <title>Complete genome of Planococcus rifietoensis type strain M8.</title>
        <authorList>
            <person name="See-Too W.S."/>
        </authorList>
    </citation>
    <scope>NUCLEOTIDE SEQUENCE [LARGE SCALE GENOMIC DNA]</scope>
    <source>
        <strain evidence="5">M8</strain>
    </source>
</reference>
<dbReference type="PANTHER" id="PTHR30373:SF2">
    <property type="entry name" value="UPF0603 PROTEIN YGCG"/>
    <property type="match status" value="1"/>
</dbReference>
<feature type="chain" id="PRO_5006834916" description="TPM domain-containing protein" evidence="3">
    <location>
        <begin position="22"/>
        <end position="262"/>
    </location>
</feature>
<keyword evidence="2" id="KW-1133">Transmembrane helix</keyword>
<dbReference type="STRING" id="200991.AUC31_04470"/>
<keyword evidence="2" id="KW-0472">Membrane</keyword>
<dbReference type="RefSeq" id="WP_058381248.1">
    <property type="nucleotide sequence ID" value="NZ_CP013659.2"/>
</dbReference>
<dbReference type="EMBL" id="CP013659">
    <property type="protein sequence ID" value="ALS74541.1"/>
    <property type="molecule type" value="Genomic_DNA"/>
</dbReference>
<dbReference type="PANTHER" id="PTHR30373">
    <property type="entry name" value="UPF0603 PROTEIN YGCG"/>
    <property type="match status" value="1"/>
</dbReference>
<keyword evidence="3" id="KW-0732">Signal</keyword>
<organism evidence="5 6">
    <name type="scientific">Planococcus rifietoensis</name>
    <dbReference type="NCBI Taxonomy" id="200991"/>
    <lineage>
        <taxon>Bacteria</taxon>
        <taxon>Bacillati</taxon>
        <taxon>Bacillota</taxon>
        <taxon>Bacilli</taxon>
        <taxon>Bacillales</taxon>
        <taxon>Caryophanaceae</taxon>
        <taxon>Planococcus</taxon>
    </lineage>
</organism>
<evidence type="ECO:0000256" key="1">
    <source>
        <dbReference type="SAM" id="MobiDB-lite"/>
    </source>
</evidence>
<evidence type="ECO:0000313" key="5">
    <source>
        <dbReference type="EMBL" id="ALS74541.1"/>
    </source>
</evidence>
<feature type="transmembrane region" description="Helical" evidence="2">
    <location>
        <begin position="192"/>
        <end position="213"/>
    </location>
</feature>
<protein>
    <recommendedName>
        <fullName evidence="4">TPM domain-containing protein</fullName>
    </recommendedName>
</protein>
<dbReference type="Proteomes" id="UP000067683">
    <property type="component" value="Chromosome"/>
</dbReference>
<feature type="signal peptide" evidence="3">
    <location>
        <begin position="1"/>
        <end position="21"/>
    </location>
</feature>
<feature type="region of interest" description="Disordered" evidence="1">
    <location>
        <begin position="239"/>
        <end position="262"/>
    </location>
</feature>
<gene>
    <name evidence="5" type="ORF">AUC31_04470</name>
</gene>
<dbReference type="KEGG" id="prt:AUC31_04470"/>
<evidence type="ECO:0000256" key="2">
    <source>
        <dbReference type="SAM" id="Phobius"/>
    </source>
</evidence>
<sequence length="262" mass="27245">MIRRIPVLLLLLLMIPGTVQAAEFPELTDDIYIQDIAGVLSEEQEAELKSLGAGLEDATTAQIAVMVVESLEGEPIESYANEALRHYGVGSAEENNGVLVVLSMTDREIYIEIGYGLEGALPDGKVGRILDDYAVPYLREDQPDEAILNTYQALYNEVAAEYGWDGEAASPQPLNEVTPGSSEGGGGFMQPVITFLIVLVLLFLFTGGGGGRGRRGRGRTMRRGGFFGPGSFGGGFGGGSGGGGFRGGGGGSSGGGGAGRGF</sequence>
<evidence type="ECO:0000259" key="4">
    <source>
        <dbReference type="Pfam" id="PF04536"/>
    </source>
</evidence>
<dbReference type="Gene3D" id="3.10.310.50">
    <property type="match status" value="1"/>
</dbReference>
<dbReference type="OrthoDB" id="9810918at2"/>
<feature type="domain" description="TPM" evidence="4">
    <location>
        <begin position="34"/>
        <end position="155"/>
    </location>
</feature>
<dbReference type="InterPro" id="IPR007621">
    <property type="entry name" value="TPM_dom"/>
</dbReference>
<proteinExistence type="predicted"/>
<keyword evidence="2" id="KW-0812">Transmembrane</keyword>
<name>A0A0U2YPB0_9BACL</name>
<evidence type="ECO:0000256" key="3">
    <source>
        <dbReference type="SAM" id="SignalP"/>
    </source>
</evidence>
<evidence type="ECO:0000313" key="6">
    <source>
        <dbReference type="Proteomes" id="UP000067683"/>
    </source>
</evidence>
<keyword evidence="6" id="KW-1185">Reference proteome</keyword>
<accession>A0A0U2YPB0</accession>
<dbReference type="AlphaFoldDB" id="A0A0U2YPB0"/>